<organism evidence="1 2">
    <name type="scientific">Legionella geestiana</name>
    <dbReference type="NCBI Taxonomy" id="45065"/>
    <lineage>
        <taxon>Bacteria</taxon>
        <taxon>Pseudomonadati</taxon>
        <taxon>Pseudomonadota</taxon>
        <taxon>Gammaproteobacteria</taxon>
        <taxon>Legionellales</taxon>
        <taxon>Legionellaceae</taxon>
        <taxon>Legionella</taxon>
    </lineage>
</organism>
<protein>
    <submittedName>
        <fullName evidence="1">TraM protein</fullName>
    </submittedName>
</protein>
<evidence type="ECO:0000313" key="1">
    <source>
        <dbReference type="EMBL" id="KTD03715.1"/>
    </source>
</evidence>
<dbReference type="EMBL" id="LNYC01000010">
    <property type="protein sequence ID" value="KTD03715.1"/>
    <property type="molecule type" value="Genomic_DNA"/>
</dbReference>
<dbReference type="STRING" id="45065.Lgee_0528"/>
<proteinExistence type="predicted"/>
<gene>
    <name evidence="1" type="primary">traM_2</name>
    <name evidence="1" type="ORF">Lgee_0528</name>
</gene>
<reference evidence="1 2" key="1">
    <citation type="submission" date="2015-11" db="EMBL/GenBank/DDBJ databases">
        <title>Genomic analysis of 38 Legionella species identifies large and diverse effector repertoires.</title>
        <authorList>
            <person name="Burstein D."/>
            <person name="Amaro F."/>
            <person name="Zusman T."/>
            <person name="Lifshitz Z."/>
            <person name="Cohen O."/>
            <person name="Gilbert J.A."/>
            <person name="Pupko T."/>
            <person name="Shuman H.A."/>
            <person name="Segal G."/>
        </authorList>
    </citation>
    <scope>NUCLEOTIDE SEQUENCE [LARGE SCALE GENOMIC DNA]</scope>
    <source>
        <strain evidence="1 2">ATCC 49504</strain>
    </source>
</reference>
<dbReference type="GO" id="GO:0009372">
    <property type="term" value="P:quorum sensing"/>
    <property type="evidence" value="ECO:0007669"/>
    <property type="project" value="InterPro"/>
</dbReference>
<keyword evidence="2" id="KW-1185">Reference proteome</keyword>
<comment type="caution">
    <text evidence="1">The sequence shown here is derived from an EMBL/GenBank/DDBJ whole genome shotgun (WGS) entry which is preliminary data.</text>
</comment>
<name>A0A0W0U6Q7_9GAMM</name>
<accession>A0A0W0U6Q7</accession>
<evidence type="ECO:0000313" key="2">
    <source>
        <dbReference type="Proteomes" id="UP000054785"/>
    </source>
</evidence>
<dbReference type="RefSeq" id="WP_035902268.1">
    <property type="nucleotide sequence ID" value="NZ_CAAAHN010000018.1"/>
</dbReference>
<dbReference type="InterPro" id="IPR028140">
    <property type="entry name" value="TraM"/>
</dbReference>
<sequence>MTDKLQEITQEIAKRHGVLVGRDDPILMLHTMNDMLMQENLAAQRNVLADFRTMIEEGIHRLEDGSSKKSEQILNVAILASKTLLQNAMQDGAESAMSFINQEIDKKSKAHLFALKKACTVAWVNLSVSGVVLIGTCILALLHSLNS</sequence>
<dbReference type="OrthoDB" id="7478199at2"/>
<dbReference type="Proteomes" id="UP000054785">
    <property type="component" value="Unassembled WGS sequence"/>
</dbReference>
<dbReference type="Pfam" id="PF11657">
    <property type="entry name" value="Activator-TraM"/>
    <property type="match status" value="1"/>
</dbReference>
<dbReference type="PATRIC" id="fig|45065.4.peg.564"/>
<dbReference type="AlphaFoldDB" id="A0A0W0U6Q7"/>